<dbReference type="Proteomes" id="UP000177652">
    <property type="component" value="Unassembled WGS sequence"/>
</dbReference>
<dbReference type="AlphaFoldDB" id="A0A1F6DYE2"/>
<feature type="chain" id="PRO_5009524007" description="DUF5642 domain-containing protein" evidence="1">
    <location>
        <begin position="22"/>
        <end position="189"/>
    </location>
</feature>
<proteinExistence type="predicted"/>
<accession>A0A1F6DYE2</accession>
<feature type="signal peptide" evidence="1">
    <location>
        <begin position="1"/>
        <end position="21"/>
    </location>
</feature>
<dbReference type="EMBL" id="MFLK01000007">
    <property type="protein sequence ID" value="OGG66418.1"/>
    <property type="molecule type" value="Genomic_DNA"/>
</dbReference>
<evidence type="ECO:0000313" key="3">
    <source>
        <dbReference type="Proteomes" id="UP000177652"/>
    </source>
</evidence>
<keyword evidence="1" id="KW-0732">Signal</keyword>
<evidence type="ECO:0008006" key="4">
    <source>
        <dbReference type="Google" id="ProtNLM"/>
    </source>
</evidence>
<dbReference type="CDD" id="cd22784">
    <property type="entry name" value="DPBB_MltA_YuiC-like"/>
    <property type="match status" value="1"/>
</dbReference>
<comment type="caution">
    <text evidence="2">The sequence shown here is derived from an EMBL/GenBank/DDBJ whole genome shotgun (WGS) entry which is preliminary data.</text>
</comment>
<gene>
    <name evidence="2" type="ORF">A3D71_02505</name>
</gene>
<reference evidence="2 3" key="1">
    <citation type="journal article" date="2016" name="Nat. Commun.">
        <title>Thousands of microbial genomes shed light on interconnected biogeochemical processes in an aquifer system.</title>
        <authorList>
            <person name="Anantharaman K."/>
            <person name="Brown C.T."/>
            <person name="Hug L.A."/>
            <person name="Sharon I."/>
            <person name="Castelle C.J."/>
            <person name="Probst A.J."/>
            <person name="Thomas B.C."/>
            <person name="Singh A."/>
            <person name="Wilkins M.J."/>
            <person name="Karaoz U."/>
            <person name="Brodie E.L."/>
            <person name="Williams K.H."/>
            <person name="Hubbard S.S."/>
            <person name="Banfield J.F."/>
        </authorList>
    </citation>
    <scope>NUCLEOTIDE SEQUENCE [LARGE SCALE GENOMIC DNA]</scope>
</reference>
<organism evidence="2 3">
    <name type="scientific">Candidatus Kaiserbacteria bacterium RIFCSPHIGHO2_02_FULL_55_20</name>
    <dbReference type="NCBI Taxonomy" id="1798497"/>
    <lineage>
        <taxon>Bacteria</taxon>
        <taxon>Candidatus Kaiseribacteriota</taxon>
    </lineage>
</organism>
<protein>
    <recommendedName>
        <fullName evidence="4">DUF5642 domain-containing protein</fullName>
    </recommendedName>
</protein>
<name>A0A1F6DYE2_9BACT</name>
<evidence type="ECO:0000256" key="1">
    <source>
        <dbReference type="SAM" id="SignalP"/>
    </source>
</evidence>
<dbReference type="STRING" id="1798497.A3D71_02505"/>
<evidence type="ECO:0000313" key="2">
    <source>
        <dbReference type="EMBL" id="OGG66418.1"/>
    </source>
</evidence>
<sequence>MASIASLALAGFFLWTGTAGASEWAAQAPSPVLKAPETIFVRLTGYNAVPEQTDGDPHITASGAFSNPDVIAARSRDLADSLPFGTVIMLESPQKSNSCGFDTVDHLIGYRVIADTMHESKRKQVDIMFDTADTVLMEVSGNPQKATNPAVALGVCRVSIRVVGKIALKDIPATQAHLARLMNRALALR</sequence>